<feature type="region of interest" description="Disordered" evidence="1">
    <location>
        <begin position="1"/>
        <end position="72"/>
    </location>
</feature>
<dbReference type="AlphaFoldDB" id="A0A182WNC8"/>
<dbReference type="EnsemblMetazoa" id="AMIN014220-RA">
    <property type="protein sequence ID" value="AMIN014220-PA"/>
    <property type="gene ID" value="AMIN014220"/>
</dbReference>
<evidence type="ECO:0000313" key="2">
    <source>
        <dbReference type="EnsemblMetazoa" id="AMIN014220-PA"/>
    </source>
</evidence>
<dbReference type="Proteomes" id="UP000075920">
    <property type="component" value="Unassembled WGS sequence"/>
</dbReference>
<feature type="compositionally biased region" description="Gly residues" evidence="1">
    <location>
        <begin position="1"/>
        <end position="28"/>
    </location>
</feature>
<accession>A0A182WNC8</accession>
<reference evidence="3" key="1">
    <citation type="submission" date="2013-03" db="EMBL/GenBank/DDBJ databases">
        <title>The Genome Sequence of Anopheles minimus MINIMUS1.</title>
        <authorList>
            <consortium name="The Broad Institute Genomics Platform"/>
            <person name="Neafsey D.E."/>
            <person name="Walton C."/>
            <person name="Walker B."/>
            <person name="Young S.K."/>
            <person name="Zeng Q."/>
            <person name="Gargeya S."/>
            <person name="Fitzgerald M."/>
            <person name="Haas B."/>
            <person name="Abouelleil A."/>
            <person name="Allen A.W."/>
            <person name="Alvarado L."/>
            <person name="Arachchi H.M."/>
            <person name="Berlin A.M."/>
            <person name="Chapman S.B."/>
            <person name="Gainer-Dewar J."/>
            <person name="Goldberg J."/>
            <person name="Griggs A."/>
            <person name="Gujja S."/>
            <person name="Hansen M."/>
            <person name="Howarth C."/>
            <person name="Imamovic A."/>
            <person name="Ireland A."/>
            <person name="Larimer J."/>
            <person name="McCowan C."/>
            <person name="Murphy C."/>
            <person name="Pearson M."/>
            <person name="Poon T.W."/>
            <person name="Priest M."/>
            <person name="Roberts A."/>
            <person name="Saif S."/>
            <person name="Shea T."/>
            <person name="Sisk P."/>
            <person name="Sykes S."/>
            <person name="Wortman J."/>
            <person name="Nusbaum C."/>
            <person name="Birren B."/>
        </authorList>
    </citation>
    <scope>NUCLEOTIDE SEQUENCE [LARGE SCALE GENOMIC DNA]</scope>
    <source>
        <strain evidence="3">MINIMUS1</strain>
    </source>
</reference>
<name>A0A182WNC8_9DIPT</name>
<feature type="compositionally biased region" description="Low complexity" evidence="1">
    <location>
        <begin position="30"/>
        <end position="65"/>
    </location>
</feature>
<evidence type="ECO:0000256" key="1">
    <source>
        <dbReference type="SAM" id="MobiDB-lite"/>
    </source>
</evidence>
<dbReference type="VEuPathDB" id="VectorBase:AMIN014220"/>
<proteinExistence type="predicted"/>
<feature type="region of interest" description="Disordered" evidence="1">
    <location>
        <begin position="90"/>
        <end position="130"/>
    </location>
</feature>
<organism evidence="2 3">
    <name type="scientific">Anopheles minimus</name>
    <dbReference type="NCBI Taxonomy" id="112268"/>
    <lineage>
        <taxon>Eukaryota</taxon>
        <taxon>Metazoa</taxon>
        <taxon>Ecdysozoa</taxon>
        <taxon>Arthropoda</taxon>
        <taxon>Hexapoda</taxon>
        <taxon>Insecta</taxon>
        <taxon>Pterygota</taxon>
        <taxon>Neoptera</taxon>
        <taxon>Endopterygota</taxon>
        <taxon>Diptera</taxon>
        <taxon>Nematocera</taxon>
        <taxon>Culicoidea</taxon>
        <taxon>Culicidae</taxon>
        <taxon>Anophelinae</taxon>
        <taxon>Anopheles</taxon>
    </lineage>
</organism>
<protein>
    <submittedName>
        <fullName evidence="2">Uncharacterized protein</fullName>
    </submittedName>
</protein>
<evidence type="ECO:0000313" key="3">
    <source>
        <dbReference type="Proteomes" id="UP000075920"/>
    </source>
</evidence>
<reference evidence="2" key="2">
    <citation type="submission" date="2020-05" db="UniProtKB">
        <authorList>
            <consortium name="EnsemblMetazoa"/>
        </authorList>
    </citation>
    <scope>IDENTIFICATION</scope>
    <source>
        <strain evidence="2">MINIMUS1</strain>
    </source>
</reference>
<sequence>MLLANPGGGTGGAATGGGTTGEPGGHGGRSSISSAGTVVAAASSGTSGTAASHTMTAAGPSTSTSAGGGCTGSTVRAPNVYDICHPLVMENPASSGSSIGPLQGHPLAPLPPLRNRLEPDSSRSLRRLNI</sequence>
<keyword evidence="3" id="KW-1185">Reference proteome</keyword>